<dbReference type="AlphaFoldDB" id="A0A0H5B708"/>
<dbReference type="PANTHER" id="PTHR39338:SF7">
    <property type="entry name" value="BLL6692 PROTEIN"/>
    <property type="match status" value="1"/>
</dbReference>
<dbReference type="Pfam" id="PF05762">
    <property type="entry name" value="VWA_CoxE"/>
    <property type="match status" value="1"/>
</dbReference>
<sequence length="391" mass="44855">MFVTFFQELKAAGLPVTLREYLTLMEGMERDVAGHRVEDFYFLSRAALVKDERNLDKFDRVFARIFNGVATVADAAEAEIPSEWLMKLAEKFLTEEEKASIEALGGWDKLMETLRRRLKEQTGRHQGGSKWIGTAGTSPFGAYGYNPEGIRIGQDESRHRRAVKVWDKREFKDLDGDVELGTRNIKIALRRLRRFARTGAADELDLDETIRGTAHKGFLDIHLRPERHNAVKVLIFFDVGGSMDWHVAATEELFSAARSEFKHLDYFYFHNCLYERVWKSNARRHQETIPTWQVLNTYGADYKVIFVGDASMSPYEITVPGGSVEYLNDESGQVWLERVFAAYPHAVWLNPVAQGHWEITTSIRMIRHMVGGRMFPLTLEGLDAAMRELGR</sequence>
<evidence type="ECO:0000313" key="1">
    <source>
        <dbReference type="EMBL" id="BAR97937.1"/>
    </source>
</evidence>
<keyword evidence="3" id="KW-1185">Reference proteome</keyword>
<evidence type="ECO:0000313" key="3">
    <source>
        <dbReference type="Proteomes" id="UP000065734"/>
    </source>
</evidence>
<evidence type="ECO:0008006" key="4">
    <source>
        <dbReference type="Google" id="ProtNLM"/>
    </source>
</evidence>
<organism evidence="2 3">
    <name type="scientific">Blastochloris viridis</name>
    <name type="common">Rhodopseudomonas viridis</name>
    <dbReference type="NCBI Taxonomy" id="1079"/>
    <lineage>
        <taxon>Bacteria</taxon>
        <taxon>Pseudomonadati</taxon>
        <taxon>Pseudomonadota</taxon>
        <taxon>Alphaproteobacteria</taxon>
        <taxon>Hyphomicrobiales</taxon>
        <taxon>Blastochloridaceae</taxon>
        <taxon>Blastochloris</taxon>
    </lineage>
</organism>
<dbReference type="RefSeq" id="WP_055036664.1">
    <property type="nucleotide sequence ID" value="NZ_AP014854.2"/>
</dbReference>
<evidence type="ECO:0000313" key="2">
    <source>
        <dbReference type="EMBL" id="CUU41427.1"/>
    </source>
</evidence>
<reference evidence="1" key="1">
    <citation type="journal article" date="2015" name="Genome Announc.">
        <title>Complete Genome Sequence of the Bacteriochlorophyll b-Producing Photosynthetic Bacterium Blastochloris viridis.</title>
        <authorList>
            <person name="Tsukatani Y."/>
            <person name="Hirose Y."/>
            <person name="Harada J."/>
            <person name="Misawa N."/>
            <person name="Mori K."/>
            <person name="Inoue K."/>
            <person name="Tamiaki H."/>
        </authorList>
    </citation>
    <scope>NUCLEOTIDE SEQUENCE [LARGE SCALE GENOMIC DNA]</scope>
    <source>
        <strain evidence="1">DSM 133</strain>
    </source>
</reference>
<name>A0A0H5B708_BLAVI</name>
<gene>
    <name evidence="1" type="ORF">BV133_344</name>
    <name evidence="2" type="ORF">BVIRIDIS_04180</name>
</gene>
<dbReference type="PATRIC" id="fig|1079.6.peg.1010"/>
<dbReference type="KEGG" id="bvr:BVIR_975"/>
<proteinExistence type="predicted"/>
<reference evidence="3" key="3">
    <citation type="journal article" date="2016" name="Genome Announc.">
        <title>Revised genome sequence of the purple photosynthetic bacterium Blastochloris viridis.</title>
        <authorList>
            <person name="Liu L.N."/>
            <person name="Faulkner M."/>
            <person name="Liu X."/>
            <person name="Huang F."/>
            <person name="Darby A.C."/>
            <person name="Hall N."/>
        </authorList>
    </citation>
    <scope>NUCLEOTIDE SEQUENCE [LARGE SCALE GENOMIC DNA]</scope>
    <source>
        <strain evidence="3">ATCC 19567 / DSM 133 / F</strain>
    </source>
</reference>
<reference evidence="2" key="2">
    <citation type="submission" date="2015-11" db="EMBL/GenBank/DDBJ databases">
        <authorList>
            <person name="Zhang Y."/>
            <person name="Guo Z."/>
        </authorList>
    </citation>
    <scope>NUCLEOTIDE SEQUENCE</scope>
    <source>
        <strain evidence="2">1</strain>
    </source>
</reference>
<dbReference type="Proteomes" id="UP000065734">
    <property type="component" value="Chromosome I"/>
</dbReference>
<dbReference type="EMBL" id="AP014854">
    <property type="protein sequence ID" value="BAR97937.1"/>
    <property type="molecule type" value="Genomic_DNA"/>
</dbReference>
<dbReference type="OrthoDB" id="9764216at2"/>
<dbReference type="EMBL" id="LN907867">
    <property type="protein sequence ID" value="CUU41427.1"/>
    <property type="molecule type" value="Genomic_DNA"/>
</dbReference>
<dbReference type="InterPro" id="IPR008912">
    <property type="entry name" value="Uncharacterised_CoxE"/>
</dbReference>
<protein>
    <recommendedName>
        <fullName evidence="4">VWA domain-containing protein</fullName>
    </recommendedName>
</protein>
<dbReference type="PANTHER" id="PTHR39338">
    <property type="entry name" value="BLL5662 PROTEIN-RELATED"/>
    <property type="match status" value="1"/>
</dbReference>
<accession>A0A0H5B708</accession>